<accession>A0A645CZS8</accession>
<dbReference type="GO" id="GO:0008882">
    <property type="term" value="F:[glutamate-ammonia-ligase] adenylyltransferase activity"/>
    <property type="evidence" value="ECO:0007669"/>
    <property type="project" value="InterPro"/>
</dbReference>
<feature type="domain" description="PII-uridylyltransferase/Glutamine-synthetase adenylyltransferase" evidence="3">
    <location>
        <begin position="48"/>
        <end position="138"/>
    </location>
</feature>
<dbReference type="SUPFAM" id="SSF81593">
    <property type="entry name" value="Nucleotidyltransferase substrate binding subunit/domain"/>
    <property type="match status" value="1"/>
</dbReference>
<dbReference type="InterPro" id="IPR023057">
    <property type="entry name" value="GlnE"/>
</dbReference>
<evidence type="ECO:0000256" key="2">
    <source>
        <dbReference type="SAM" id="MobiDB-lite"/>
    </source>
</evidence>
<feature type="region of interest" description="Disordered" evidence="2">
    <location>
        <begin position="1"/>
        <end position="20"/>
    </location>
</feature>
<dbReference type="PANTHER" id="PTHR30621">
    <property type="entry name" value="GLUTAMINE SYNTHETASE ADENYLYLTRANSFERASE"/>
    <property type="match status" value="1"/>
</dbReference>
<organism evidence="4">
    <name type="scientific">bioreactor metagenome</name>
    <dbReference type="NCBI Taxonomy" id="1076179"/>
    <lineage>
        <taxon>unclassified sequences</taxon>
        <taxon>metagenomes</taxon>
        <taxon>ecological metagenomes</taxon>
    </lineage>
</organism>
<dbReference type="PANTHER" id="PTHR30621:SF0">
    <property type="entry name" value="BIFUNCTIONAL GLUTAMINE SYNTHETASE ADENYLYLTRANSFERASE_ADENYLYL-REMOVING ENZYME"/>
    <property type="match status" value="1"/>
</dbReference>
<proteinExistence type="predicted"/>
<comment type="caution">
    <text evidence="4">The sequence shown here is derived from an EMBL/GenBank/DDBJ whole genome shotgun (WGS) entry which is preliminary data.</text>
</comment>
<evidence type="ECO:0000259" key="3">
    <source>
        <dbReference type="Pfam" id="PF08335"/>
    </source>
</evidence>
<name>A0A645CZS8_9ZZZZ</name>
<keyword evidence="1 4" id="KW-0808">Transferase</keyword>
<protein>
    <submittedName>
        <fullName evidence="4">Bifunctional glutamine synthetase adenylyltransferase/adenylyl-removing enzyme</fullName>
    </submittedName>
</protein>
<dbReference type="GO" id="GO:0005829">
    <property type="term" value="C:cytosol"/>
    <property type="evidence" value="ECO:0007669"/>
    <property type="project" value="TreeGrafter"/>
</dbReference>
<dbReference type="InterPro" id="IPR013546">
    <property type="entry name" value="PII_UdlTrfase/GS_AdlTrfase"/>
</dbReference>
<evidence type="ECO:0000256" key="1">
    <source>
        <dbReference type="ARBA" id="ARBA00022679"/>
    </source>
</evidence>
<sequence length="166" mass="18277">MPLDEHGQPLAKEPPQGGLHLRERFDAVREAVITAPRDSASLREEIVSMRERVRSAHPVPHGEFDVKHSHGAMVDAEFAVQYLVLSQSAAHPGLRDNVGNIALLQRAEAAGLLPTGVGTAAANAYRTLRQVQHRARLNEEPTRVPDDMLTAERDAIERLWSAVFKA</sequence>
<gene>
    <name evidence="4" type="primary">glnE_4</name>
    <name evidence="4" type="ORF">SDC9_129728</name>
</gene>
<evidence type="ECO:0000313" key="4">
    <source>
        <dbReference type="EMBL" id="MPM82666.1"/>
    </source>
</evidence>
<keyword evidence="4" id="KW-0548">Nucleotidyltransferase</keyword>
<dbReference type="EMBL" id="VSSQ01031684">
    <property type="protein sequence ID" value="MPM82666.1"/>
    <property type="molecule type" value="Genomic_DNA"/>
</dbReference>
<reference evidence="4" key="1">
    <citation type="submission" date="2019-08" db="EMBL/GenBank/DDBJ databases">
        <authorList>
            <person name="Kucharzyk K."/>
            <person name="Murdoch R.W."/>
            <person name="Higgins S."/>
            <person name="Loffler F."/>
        </authorList>
    </citation>
    <scope>NUCLEOTIDE SEQUENCE</scope>
</reference>
<dbReference type="AlphaFoldDB" id="A0A645CZS8"/>
<dbReference type="Pfam" id="PF08335">
    <property type="entry name" value="GlnD_UR_UTase"/>
    <property type="match status" value="1"/>
</dbReference>
<dbReference type="GO" id="GO:0000820">
    <property type="term" value="P:regulation of glutamine family amino acid metabolic process"/>
    <property type="evidence" value="ECO:0007669"/>
    <property type="project" value="TreeGrafter"/>
</dbReference>
<dbReference type="Gene3D" id="1.20.120.330">
    <property type="entry name" value="Nucleotidyltransferases domain 2"/>
    <property type="match status" value="1"/>
</dbReference>